<name>A0ACC2D2V4_DIPCM</name>
<comment type="caution">
    <text evidence="1">The sequence shown here is derived from an EMBL/GenBank/DDBJ whole genome shotgun (WGS) entry which is preliminary data.</text>
</comment>
<reference evidence="2" key="1">
    <citation type="journal article" date="2024" name="Proc. Natl. Acad. Sci. U.S.A.">
        <title>Extraordinary preservation of gene collinearity over three hundred million years revealed in homosporous lycophytes.</title>
        <authorList>
            <person name="Li C."/>
            <person name="Wickell D."/>
            <person name="Kuo L.Y."/>
            <person name="Chen X."/>
            <person name="Nie B."/>
            <person name="Liao X."/>
            <person name="Peng D."/>
            <person name="Ji J."/>
            <person name="Jenkins J."/>
            <person name="Williams M."/>
            <person name="Shu S."/>
            <person name="Plott C."/>
            <person name="Barry K."/>
            <person name="Rajasekar S."/>
            <person name="Grimwood J."/>
            <person name="Han X."/>
            <person name="Sun S."/>
            <person name="Hou Z."/>
            <person name="He W."/>
            <person name="Dai G."/>
            <person name="Sun C."/>
            <person name="Schmutz J."/>
            <person name="Leebens-Mack J.H."/>
            <person name="Li F.W."/>
            <person name="Wang L."/>
        </authorList>
    </citation>
    <scope>NUCLEOTIDE SEQUENCE [LARGE SCALE GENOMIC DNA]</scope>
    <source>
        <strain evidence="2">cv. PW_Plant_1</strain>
    </source>
</reference>
<proteinExistence type="predicted"/>
<gene>
    <name evidence="1" type="ORF">O6H91_07G018400</name>
</gene>
<accession>A0ACC2D2V4</accession>
<evidence type="ECO:0000313" key="1">
    <source>
        <dbReference type="EMBL" id="KAJ7548591.1"/>
    </source>
</evidence>
<organism evidence="1 2">
    <name type="scientific">Diphasiastrum complanatum</name>
    <name type="common">Issler's clubmoss</name>
    <name type="synonym">Lycopodium complanatum</name>
    <dbReference type="NCBI Taxonomy" id="34168"/>
    <lineage>
        <taxon>Eukaryota</taxon>
        <taxon>Viridiplantae</taxon>
        <taxon>Streptophyta</taxon>
        <taxon>Embryophyta</taxon>
        <taxon>Tracheophyta</taxon>
        <taxon>Lycopodiopsida</taxon>
        <taxon>Lycopodiales</taxon>
        <taxon>Lycopodiaceae</taxon>
        <taxon>Lycopodioideae</taxon>
        <taxon>Diphasiastrum</taxon>
    </lineage>
</organism>
<dbReference type="Proteomes" id="UP001162992">
    <property type="component" value="Chromosome 7"/>
</dbReference>
<evidence type="ECO:0000313" key="2">
    <source>
        <dbReference type="Proteomes" id="UP001162992"/>
    </source>
</evidence>
<dbReference type="EMBL" id="CM055098">
    <property type="protein sequence ID" value="KAJ7548591.1"/>
    <property type="molecule type" value="Genomic_DNA"/>
</dbReference>
<protein>
    <submittedName>
        <fullName evidence="1">Uncharacterized protein</fullName>
    </submittedName>
</protein>
<sequence>MWHPRPDADAHPVAIRECGRVKERWCFRFFVCRIMNLPPLSAASSDATAVANAHDAGEKEVKLWGGRFKETMTPAVEKFSESVSFDKKLYKDDLAGSRAHASMLSKQGLISEHDLEVILQGIDEIERQIEAGNFMWRADREDVHMNIEAALIDLVGESAKKLHTARSRNDQVVTDVRLWCRRSIDQIINNIIELQVTLVNLAANNKGLVVPGYTHLQRAQPLLLQHLLLAYVEQLERDAGRLNDCRARLNYSPLGSCALAGTGLPIDRFATAKALGFIAPLRNSFGPGLLD</sequence>
<keyword evidence="2" id="KW-1185">Reference proteome</keyword>